<name>A0A085W693_9BACT</name>
<feature type="domain" description="RlpA-like protein double-psi beta-barrel" evidence="7">
    <location>
        <begin position="57"/>
        <end position="144"/>
    </location>
</feature>
<evidence type="ECO:0000313" key="8">
    <source>
        <dbReference type="EMBL" id="KFE63206.1"/>
    </source>
</evidence>
<accession>A0A085W693</accession>
<evidence type="ECO:0000256" key="1">
    <source>
        <dbReference type="ARBA" id="ARBA00023239"/>
    </source>
</evidence>
<keyword evidence="3" id="KW-1003">Cell membrane</keyword>
<evidence type="ECO:0000256" key="3">
    <source>
        <dbReference type="HAMAP-Rule" id="MF_02071"/>
    </source>
</evidence>
<comment type="similarity">
    <text evidence="3 4">Belongs to the RlpA family.</text>
</comment>
<dbReference type="InterPro" id="IPR036908">
    <property type="entry name" value="RlpA-like_sf"/>
</dbReference>
<dbReference type="SUPFAM" id="SSF50685">
    <property type="entry name" value="Barwin-like endoglucanases"/>
    <property type="match status" value="1"/>
</dbReference>
<dbReference type="AlphaFoldDB" id="A0A085W693"/>
<dbReference type="PATRIC" id="fig|394096.3.peg.7127"/>
<dbReference type="InterPro" id="IPR012997">
    <property type="entry name" value="RplA"/>
</dbReference>
<evidence type="ECO:0000256" key="5">
    <source>
        <dbReference type="SAM" id="MobiDB-lite"/>
    </source>
</evidence>
<feature type="region of interest" description="Disordered" evidence="5">
    <location>
        <begin position="19"/>
        <end position="53"/>
    </location>
</feature>
<evidence type="ECO:0000256" key="4">
    <source>
        <dbReference type="RuleBase" id="RU003495"/>
    </source>
</evidence>
<keyword evidence="3" id="KW-0472">Membrane</keyword>
<sequence length="165" mass="17477">MRLLAVALGAGLLAGCATRAARPDASDRPAPGSAGKTRPGAPEETPDKGSRTYLGEGLASYYGPGLHGRKTASGERFDQNGLTAAHRTLRFGSCVRVVNMENGKSVEVRVNDRGPFKDERIIDVSLGAAKKLEMVQKGLARVRVYRCKDEGPVSAFSIPLQAQPG</sequence>
<dbReference type="PROSITE" id="PS51257">
    <property type="entry name" value="PROKAR_LIPOPROTEIN"/>
    <property type="match status" value="1"/>
</dbReference>
<dbReference type="Proteomes" id="UP000028725">
    <property type="component" value="Unassembled WGS sequence"/>
</dbReference>
<dbReference type="Pfam" id="PF03330">
    <property type="entry name" value="DPBB_1"/>
    <property type="match status" value="1"/>
</dbReference>
<dbReference type="GO" id="GO:0005886">
    <property type="term" value="C:plasma membrane"/>
    <property type="evidence" value="ECO:0007669"/>
    <property type="project" value="UniProtKB-SubCell"/>
</dbReference>
<keyword evidence="6" id="KW-0732">Signal</keyword>
<dbReference type="EMBL" id="JMCB01000018">
    <property type="protein sequence ID" value="KFE63206.1"/>
    <property type="molecule type" value="Genomic_DNA"/>
</dbReference>
<keyword evidence="3" id="KW-0564">Palmitate</keyword>
<evidence type="ECO:0000256" key="2">
    <source>
        <dbReference type="ARBA" id="ARBA00023316"/>
    </source>
</evidence>
<gene>
    <name evidence="3" type="primary">rlpA</name>
    <name evidence="8" type="ORF">DB31_2799</name>
</gene>
<dbReference type="GO" id="GO:0008932">
    <property type="term" value="F:lytic endotransglycosylase activity"/>
    <property type="evidence" value="ECO:0007669"/>
    <property type="project" value="UniProtKB-UniRule"/>
</dbReference>
<dbReference type="STRING" id="394096.DB31_2799"/>
<dbReference type="Gene3D" id="2.40.40.10">
    <property type="entry name" value="RlpA-like domain"/>
    <property type="match status" value="1"/>
</dbReference>
<evidence type="ECO:0000313" key="9">
    <source>
        <dbReference type="Proteomes" id="UP000028725"/>
    </source>
</evidence>
<feature type="chain" id="PRO_5009982653" description="Probable endolytic peptidoglycan transglycosylase RlpA" evidence="6">
    <location>
        <begin position="21"/>
        <end position="165"/>
    </location>
</feature>
<evidence type="ECO:0000256" key="6">
    <source>
        <dbReference type="SAM" id="SignalP"/>
    </source>
</evidence>
<reference evidence="8 9" key="1">
    <citation type="submission" date="2014-04" db="EMBL/GenBank/DDBJ databases">
        <title>Genome assembly of Hyalangium minutum DSM 14724.</title>
        <authorList>
            <person name="Sharma G."/>
            <person name="Subramanian S."/>
        </authorList>
    </citation>
    <scope>NUCLEOTIDE SEQUENCE [LARGE SCALE GENOMIC DNA]</scope>
    <source>
        <strain evidence="8 9">DSM 14724</strain>
    </source>
</reference>
<keyword evidence="3 8" id="KW-0449">Lipoprotein</keyword>
<feature type="signal peptide" evidence="6">
    <location>
        <begin position="1"/>
        <end position="20"/>
    </location>
</feature>
<keyword evidence="2 3" id="KW-0961">Cell wall biogenesis/degradation</keyword>
<dbReference type="InterPro" id="IPR034718">
    <property type="entry name" value="RlpA"/>
</dbReference>
<dbReference type="NCBIfam" id="TIGR00413">
    <property type="entry name" value="rlpA"/>
    <property type="match status" value="1"/>
</dbReference>
<evidence type="ECO:0000259" key="7">
    <source>
        <dbReference type="Pfam" id="PF03330"/>
    </source>
</evidence>
<dbReference type="PANTHER" id="PTHR34183">
    <property type="entry name" value="ENDOLYTIC PEPTIDOGLYCAN TRANSGLYCOSYLASE RLPA"/>
    <property type="match status" value="1"/>
</dbReference>
<comment type="caution">
    <text evidence="8">The sequence shown here is derived from an EMBL/GenBank/DDBJ whole genome shotgun (WGS) entry which is preliminary data.</text>
</comment>
<keyword evidence="1 3" id="KW-0456">Lyase</keyword>
<protein>
    <recommendedName>
        <fullName evidence="3">Probable endolytic peptidoglycan transglycosylase RlpA</fullName>
        <ecNumber evidence="3">4.2.2.-</ecNumber>
    </recommendedName>
</protein>
<dbReference type="GO" id="GO:0000270">
    <property type="term" value="P:peptidoglycan metabolic process"/>
    <property type="evidence" value="ECO:0007669"/>
    <property type="project" value="UniProtKB-UniRule"/>
</dbReference>
<organism evidence="8 9">
    <name type="scientific">Hyalangium minutum</name>
    <dbReference type="NCBI Taxonomy" id="394096"/>
    <lineage>
        <taxon>Bacteria</taxon>
        <taxon>Pseudomonadati</taxon>
        <taxon>Myxococcota</taxon>
        <taxon>Myxococcia</taxon>
        <taxon>Myxococcales</taxon>
        <taxon>Cystobacterineae</taxon>
        <taxon>Archangiaceae</taxon>
        <taxon>Hyalangium</taxon>
    </lineage>
</organism>
<dbReference type="HAMAP" id="MF_02071">
    <property type="entry name" value="RlpA"/>
    <property type="match status" value="1"/>
</dbReference>
<proteinExistence type="inferred from homology"/>
<dbReference type="CDD" id="cd22268">
    <property type="entry name" value="DPBB_RlpA-like"/>
    <property type="match status" value="1"/>
</dbReference>
<dbReference type="GO" id="GO:0071555">
    <property type="term" value="P:cell wall organization"/>
    <property type="evidence" value="ECO:0007669"/>
    <property type="project" value="UniProtKB-KW"/>
</dbReference>
<dbReference type="InterPro" id="IPR009009">
    <property type="entry name" value="RlpA-like_DPBB"/>
</dbReference>
<comment type="subcellular location">
    <subcellularLocation>
        <location evidence="3">Cell membrane</location>
        <topology evidence="3">Lipid-anchor</topology>
    </subcellularLocation>
</comment>
<comment type="function">
    <text evidence="3">Lytic transglycosylase with a strong preference for naked glycan strands that lack stem peptides.</text>
</comment>
<dbReference type="EC" id="4.2.2.-" evidence="3"/>
<keyword evidence="9" id="KW-1185">Reference proteome</keyword>
<dbReference type="PANTHER" id="PTHR34183:SF1">
    <property type="entry name" value="ENDOLYTIC PEPTIDOGLYCAN TRANSGLYCOSYLASE RLPA"/>
    <property type="match status" value="1"/>
</dbReference>